<dbReference type="InterPro" id="IPR036734">
    <property type="entry name" value="Neur_chan_lig-bd_sf"/>
</dbReference>
<feature type="domain" description="Neurotransmitter-gated ion-channel ligand-binding" evidence="2">
    <location>
        <begin position="37"/>
        <end position="223"/>
    </location>
</feature>
<protein>
    <recommendedName>
        <fullName evidence="2">Neurotransmitter-gated ion-channel ligand-binding domain-containing protein</fullName>
    </recommendedName>
</protein>
<reference evidence="3 4" key="1">
    <citation type="submission" date="2024-01" db="EMBL/GenBank/DDBJ databases">
        <title>The genome of the rayed Mediterranean limpet Patella caerulea (Linnaeus, 1758).</title>
        <authorList>
            <person name="Anh-Thu Weber A."/>
            <person name="Halstead-Nussloch G."/>
        </authorList>
    </citation>
    <scope>NUCLEOTIDE SEQUENCE [LARGE SCALE GENOMIC DNA]</scope>
    <source>
        <strain evidence="3">AATW-2023a</strain>
        <tissue evidence="3">Whole specimen</tissue>
    </source>
</reference>
<dbReference type="SUPFAM" id="SSF63712">
    <property type="entry name" value="Nicotinic receptor ligand binding domain-like"/>
    <property type="match status" value="1"/>
</dbReference>
<organism evidence="3 4">
    <name type="scientific">Patella caerulea</name>
    <name type="common">Rayed Mediterranean limpet</name>
    <dbReference type="NCBI Taxonomy" id="87958"/>
    <lineage>
        <taxon>Eukaryota</taxon>
        <taxon>Metazoa</taxon>
        <taxon>Spiralia</taxon>
        <taxon>Lophotrochozoa</taxon>
        <taxon>Mollusca</taxon>
        <taxon>Gastropoda</taxon>
        <taxon>Patellogastropoda</taxon>
        <taxon>Patelloidea</taxon>
        <taxon>Patellidae</taxon>
        <taxon>Patella</taxon>
    </lineage>
</organism>
<accession>A0AAN8KIK2</accession>
<dbReference type="AlphaFoldDB" id="A0AAN8KIK2"/>
<gene>
    <name evidence="3" type="ORF">SNE40_003614</name>
</gene>
<comment type="caution">
    <text evidence="3">The sequence shown here is derived from an EMBL/GenBank/DDBJ whole genome shotgun (WGS) entry which is preliminary data.</text>
</comment>
<dbReference type="Proteomes" id="UP001347796">
    <property type="component" value="Unassembled WGS sequence"/>
</dbReference>
<dbReference type="GO" id="GO:0016020">
    <property type="term" value="C:membrane"/>
    <property type="evidence" value="ECO:0007669"/>
    <property type="project" value="InterPro"/>
</dbReference>
<feature type="chain" id="PRO_5042996330" description="Neurotransmitter-gated ion-channel ligand-binding domain-containing protein" evidence="1">
    <location>
        <begin position="20"/>
        <end position="236"/>
    </location>
</feature>
<evidence type="ECO:0000313" key="4">
    <source>
        <dbReference type="Proteomes" id="UP001347796"/>
    </source>
</evidence>
<dbReference type="InterPro" id="IPR006201">
    <property type="entry name" value="Neur_channel"/>
</dbReference>
<dbReference type="InterPro" id="IPR006202">
    <property type="entry name" value="Neur_chan_lig-bd"/>
</dbReference>
<proteinExistence type="predicted"/>
<evidence type="ECO:0000313" key="3">
    <source>
        <dbReference type="EMBL" id="KAK6192070.1"/>
    </source>
</evidence>
<keyword evidence="4" id="KW-1185">Reference proteome</keyword>
<dbReference type="GO" id="GO:0005230">
    <property type="term" value="F:extracellular ligand-gated monoatomic ion channel activity"/>
    <property type="evidence" value="ECO:0007669"/>
    <property type="project" value="InterPro"/>
</dbReference>
<dbReference type="Gene3D" id="2.70.170.10">
    <property type="entry name" value="Neurotransmitter-gated ion-channel ligand-binding domain"/>
    <property type="match status" value="1"/>
</dbReference>
<dbReference type="PANTHER" id="PTHR18945">
    <property type="entry name" value="NEUROTRANSMITTER GATED ION CHANNEL"/>
    <property type="match status" value="1"/>
</dbReference>
<evidence type="ECO:0000256" key="1">
    <source>
        <dbReference type="SAM" id="SignalP"/>
    </source>
</evidence>
<feature type="signal peptide" evidence="1">
    <location>
        <begin position="1"/>
        <end position="19"/>
    </location>
</feature>
<dbReference type="EMBL" id="JAZGQO010000002">
    <property type="protein sequence ID" value="KAK6192070.1"/>
    <property type="molecule type" value="Genomic_DNA"/>
</dbReference>
<sequence length="236" mass="26540">MAMKISVCVVLVIIAQAYCQREKLAAHLKDVAKSVHEIIPDNPKGSTSVKVNLHLLNIVDYNPKNQVMDLTAWLSFDWNDARFAWDPENYGGISKSNIPAAYIKQPDFKLFNGARHGMTIDADINCVIFSTGNILCIPLVDIESFCPITNPTADTFNCSIKLGSWAYSCNQLNITRAESYVDVTAFQGGWRWQIVESSSNVTEKQYPCCPELYCSVDIVLKIQDKSRTPLGKWYFQ</sequence>
<keyword evidence="1" id="KW-0732">Signal</keyword>
<name>A0AAN8KIK2_PATCE</name>
<dbReference type="GO" id="GO:0004888">
    <property type="term" value="F:transmembrane signaling receptor activity"/>
    <property type="evidence" value="ECO:0007669"/>
    <property type="project" value="InterPro"/>
</dbReference>
<dbReference type="Pfam" id="PF02931">
    <property type="entry name" value="Neur_chan_LBD"/>
    <property type="match status" value="1"/>
</dbReference>
<evidence type="ECO:0000259" key="2">
    <source>
        <dbReference type="Pfam" id="PF02931"/>
    </source>
</evidence>